<dbReference type="Proteomes" id="UP000054937">
    <property type="component" value="Unassembled WGS sequence"/>
</dbReference>
<dbReference type="EMBL" id="LDAU01000040">
    <property type="protein sequence ID" value="KRX10004.1"/>
    <property type="molecule type" value="Genomic_DNA"/>
</dbReference>
<keyword evidence="3" id="KW-1185">Reference proteome</keyword>
<keyword evidence="1" id="KW-0732">Signal</keyword>
<dbReference type="InParanoid" id="A0A0V0R672"/>
<sequence>MFKNLNITVFLILSFLSLIKSKKWSEFTDCQGECSDKIDCDEQCQKDFQAKCDLNINSVIKDEDACQYILEYFDNNDYNGDDNLPSEYSENYIKCTGHCINNLEDGYAVKFADCQQSCSGNIQL</sequence>
<proteinExistence type="predicted"/>
<dbReference type="AlphaFoldDB" id="A0A0V0R672"/>
<evidence type="ECO:0000313" key="2">
    <source>
        <dbReference type="EMBL" id="KRX10004.1"/>
    </source>
</evidence>
<evidence type="ECO:0000256" key="1">
    <source>
        <dbReference type="SAM" id="SignalP"/>
    </source>
</evidence>
<feature type="chain" id="PRO_5006867690" evidence="1">
    <location>
        <begin position="22"/>
        <end position="124"/>
    </location>
</feature>
<organism evidence="2 3">
    <name type="scientific">Pseudocohnilembus persalinus</name>
    <name type="common">Ciliate</name>
    <dbReference type="NCBI Taxonomy" id="266149"/>
    <lineage>
        <taxon>Eukaryota</taxon>
        <taxon>Sar</taxon>
        <taxon>Alveolata</taxon>
        <taxon>Ciliophora</taxon>
        <taxon>Intramacronucleata</taxon>
        <taxon>Oligohymenophorea</taxon>
        <taxon>Scuticociliatia</taxon>
        <taxon>Philasterida</taxon>
        <taxon>Pseudocohnilembidae</taxon>
        <taxon>Pseudocohnilembus</taxon>
    </lineage>
</organism>
<gene>
    <name evidence="2" type="ORF">PPERSA_08407</name>
</gene>
<protein>
    <submittedName>
        <fullName evidence="2">Uncharacterized protein</fullName>
    </submittedName>
</protein>
<comment type="caution">
    <text evidence="2">The sequence shown here is derived from an EMBL/GenBank/DDBJ whole genome shotgun (WGS) entry which is preliminary data.</text>
</comment>
<evidence type="ECO:0000313" key="3">
    <source>
        <dbReference type="Proteomes" id="UP000054937"/>
    </source>
</evidence>
<feature type="signal peptide" evidence="1">
    <location>
        <begin position="1"/>
        <end position="21"/>
    </location>
</feature>
<reference evidence="2 3" key="1">
    <citation type="journal article" date="2015" name="Sci. Rep.">
        <title>Genome of the facultative scuticociliatosis pathogen Pseudocohnilembus persalinus provides insight into its virulence through horizontal gene transfer.</title>
        <authorList>
            <person name="Xiong J."/>
            <person name="Wang G."/>
            <person name="Cheng J."/>
            <person name="Tian M."/>
            <person name="Pan X."/>
            <person name="Warren A."/>
            <person name="Jiang C."/>
            <person name="Yuan D."/>
            <person name="Miao W."/>
        </authorList>
    </citation>
    <scope>NUCLEOTIDE SEQUENCE [LARGE SCALE GENOMIC DNA]</scope>
    <source>
        <strain evidence="2">36N120E</strain>
    </source>
</reference>
<accession>A0A0V0R672</accession>
<name>A0A0V0R672_PSEPJ</name>